<evidence type="ECO:0000313" key="3">
    <source>
        <dbReference type="Proteomes" id="UP000008838"/>
    </source>
</evidence>
<dbReference type="HOGENOM" id="CLU_099453_0_0_11"/>
<dbReference type="Proteomes" id="UP000008838">
    <property type="component" value="Chromosome"/>
</dbReference>
<dbReference type="CDD" id="cd04301">
    <property type="entry name" value="NAT_SF"/>
    <property type="match status" value="1"/>
</dbReference>
<dbReference type="AlphaFoldDB" id="B2GJW3"/>
<dbReference type="InterPro" id="IPR016181">
    <property type="entry name" value="Acyl_CoA_acyltransferase"/>
</dbReference>
<protein>
    <recommendedName>
        <fullName evidence="1">N-acetyltransferase domain-containing protein</fullName>
    </recommendedName>
</protein>
<dbReference type="EMBL" id="AP009152">
    <property type="protein sequence ID" value="BAG29068.1"/>
    <property type="molecule type" value="Genomic_DNA"/>
</dbReference>
<dbReference type="Gene3D" id="3.40.630.30">
    <property type="match status" value="1"/>
</dbReference>
<proteinExistence type="predicted"/>
<reference evidence="2 3" key="1">
    <citation type="journal article" date="2008" name="J. Bacteriol.">
        <title>Complete genome sequence of the soil actinomycete Kocuria rhizophila.</title>
        <authorList>
            <person name="Takarada H."/>
            <person name="Sekine M."/>
            <person name="Kosugi H."/>
            <person name="Matsuo Y."/>
            <person name="Fujisawa T."/>
            <person name="Omata S."/>
            <person name="Kishi E."/>
            <person name="Shimizu A."/>
            <person name="Tsukatani N."/>
            <person name="Tanikawa S."/>
            <person name="Fujita N."/>
            <person name="Harayama S."/>
        </authorList>
    </citation>
    <scope>NUCLEOTIDE SEQUENCE [LARGE SCALE GENOMIC DNA]</scope>
    <source>
        <strain evidence="3">ATCC 9341 / DSM 348 / NBRC 103217 / DC2201</strain>
    </source>
</reference>
<organism evidence="2 3">
    <name type="scientific">Kocuria rhizophila (strain ATCC 9341 / DSM 348 / NBRC 103217 / DC2201)</name>
    <dbReference type="NCBI Taxonomy" id="378753"/>
    <lineage>
        <taxon>Bacteria</taxon>
        <taxon>Bacillati</taxon>
        <taxon>Actinomycetota</taxon>
        <taxon>Actinomycetes</taxon>
        <taxon>Micrococcales</taxon>
        <taxon>Micrococcaceae</taxon>
        <taxon>Kocuria</taxon>
    </lineage>
</organism>
<sequence length="176" mass="18918">MRSSEQEVPLEVRRITQGQCAALQRMMESNLEYSRRVGGTELAPEAASEALSALPPGVLNSQKVDLGLWDGQELVAFADVILGWPAESVAHVGLLMTHGARQGGGLGRVMHDAVIDLVGRTPNIQSLRLSIVDTNADLAEPFWAKLGYEPTGESVPYVSGSVESTARIWTRPVVIA</sequence>
<evidence type="ECO:0000313" key="2">
    <source>
        <dbReference type="EMBL" id="BAG29068.1"/>
    </source>
</evidence>
<dbReference type="GO" id="GO:0016747">
    <property type="term" value="F:acyltransferase activity, transferring groups other than amino-acyl groups"/>
    <property type="evidence" value="ECO:0007669"/>
    <property type="project" value="InterPro"/>
</dbReference>
<dbReference type="STRING" id="378753.KRH_07210"/>
<dbReference type="eggNOG" id="COG0456">
    <property type="taxonomic scope" value="Bacteria"/>
</dbReference>
<dbReference type="SUPFAM" id="SSF55729">
    <property type="entry name" value="Acyl-CoA N-acyltransferases (Nat)"/>
    <property type="match status" value="1"/>
</dbReference>
<feature type="domain" description="N-acetyltransferase" evidence="1">
    <location>
        <begin position="10"/>
        <end position="174"/>
    </location>
</feature>
<dbReference type="PROSITE" id="PS51186">
    <property type="entry name" value="GNAT"/>
    <property type="match status" value="1"/>
</dbReference>
<keyword evidence="3" id="KW-1185">Reference proteome</keyword>
<gene>
    <name evidence="2" type="ordered locus">KRH_07210</name>
</gene>
<name>B2GJW3_KOCRD</name>
<dbReference type="KEGG" id="krh:KRH_07210"/>
<evidence type="ECO:0000259" key="1">
    <source>
        <dbReference type="PROSITE" id="PS51186"/>
    </source>
</evidence>
<dbReference type="OrthoDB" id="7992078at2"/>
<accession>B2GJW3</accession>
<dbReference type="InterPro" id="IPR000182">
    <property type="entry name" value="GNAT_dom"/>
</dbReference>
<dbReference type="Pfam" id="PF00583">
    <property type="entry name" value="Acetyltransf_1"/>
    <property type="match status" value="1"/>
</dbReference>